<name>A0A9W7WVH4_TRIRA</name>
<sequence length="166" mass="18960">MDAAARSRSILSTLQSVRLRSEKWRCGNGGITLCLPLQMSCCLPDLLLSTRICSAVQICVGHWLWTYCSMERIQQLRREYLQARREGAAPAYEEVEAQRRGPEYDPHRQRGPLRQDVPPSPTVPPRAPRYDTMNRGGYRNTSPERYAYGEARHSDPRQKNPMTAAV</sequence>
<dbReference type="EMBL" id="JAFHDT010000006">
    <property type="protein sequence ID" value="KAI7809019.1"/>
    <property type="molecule type" value="Genomic_DNA"/>
</dbReference>
<proteinExistence type="predicted"/>
<evidence type="ECO:0000313" key="2">
    <source>
        <dbReference type="EMBL" id="KAI7809019.1"/>
    </source>
</evidence>
<dbReference type="Proteomes" id="UP001059041">
    <property type="component" value="Linkage Group LG6"/>
</dbReference>
<reference evidence="2" key="1">
    <citation type="submission" date="2021-02" db="EMBL/GenBank/DDBJ databases">
        <title>Comparative genomics reveals that relaxation of natural selection precedes convergent phenotypic evolution of cavefish.</title>
        <authorList>
            <person name="Peng Z."/>
        </authorList>
    </citation>
    <scope>NUCLEOTIDE SEQUENCE</scope>
    <source>
        <tissue evidence="2">Muscle</tissue>
    </source>
</reference>
<gene>
    <name evidence="2" type="ORF">IRJ41_025638</name>
</gene>
<organism evidence="2 3">
    <name type="scientific">Triplophysa rosa</name>
    <name type="common">Cave loach</name>
    <dbReference type="NCBI Taxonomy" id="992332"/>
    <lineage>
        <taxon>Eukaryota</taxon>
        <taxon>Metazoa</taxon>
        <taxon>Chordata</taxon>
        <taxon>Craniata</taxon>
        <taxon>Vertebrata</taxon>
        <taxon>Euteleostomi</taxon>
        <taxon>Actinopterygii</taxon>
        <taxon>Neopterygii</taxon>
        <taxon>Teleostei</taxon>
        <taxon>Ostariophysi</taxon>
        <taxon>Cypriniformes</taxon>
        <taxon>Nemacheilidae</taxon>
        <taxon>Triplophysa</taxon>
    </lineage>
</organism>
<feature type="compositionally biased region" description="Pro residues" evidence="1">
    <location>
        <begin position="118"/>
        <end position="127"/>
    </location>
</feature>
<feature type="region of interest" description="Disordered" evidence="1">
    <location>
        <begin position="89"/>
        <end position="166"/>
    </location>
</feature>
<feature type="compositionally biased region" description="Basic and acidic residues" evidence="1">
    <location>
        <begin position="96"/>
        <end position="108"/>
    </location>
</feature>
<protein>
    <submittedName>
        <fullName evidence="2">Partitioning defective 3-like protein B-like</fullName>
    </submittedName>
</protein>
<accession>A0A9W7WVH4</accession>
<evidence type="ECO:0000313" key="3">
    <source>
        <dbReference type="Proteomes" id="UP001059041"/>
    </source>
</evidence>
<evidence type="ECO:0000256" key="1">
    <source>
        <dbReference type="SAM" id="MobiDB-lite"/>
    </source>
</evidence>
<comment type="caution">
    <text evidence="2">The sequence shown here is derived from an EMBL/GenBank/DDBJ whole genome shotgun (WGS) entry which is preliminary data.</text>
</comment>
<dbReference type="AlphaFoldDB" id="A0A9W7WVH4"/>
<keyword evidence="3" id="KW-1185">Reference proteome</keyword>